<keyword evidence="1" id="KW-0732">Signal</keyword>
<name>A0ABQ6CWS9_9HYPH</name>
<proteinExistence type="predicted"/>
<dbReference type="Proteomes" id="UP001156882">
    <property type="component" value="Unassembled WGS sequence"/>
</dbReference>
<dbReference type="RefSeq" id="WP_284315647.1">
    <property type="nucleotide sequence ID" value="NZ_BSPC01000066.1"/>
</dbReference>
<sequence>MRIAGFVAAALLAASCVPALAASALEKNFWLSGPNYDGVLPQCSDPAVTGRIVSRFDAKEANYWKSTLTIQQIDESHQIAFSPWGTDYIPRRFCVARALTSDGHYRRVSYSIAEDTGWIGFSWGVEWCLDGTDHNLAYAPACKMARP</sequence>
<protein>
    <submittedName>
        <fullName evidence="2">Uncharacterized protein</fullName>
    </submittedName>
</protein>
<keyword evidence="3" id="KW-1185">Reference proteome</keyword>
<dbReference type="EMBL" id="BSPC01000066">
    <property type="protein sequence ID" value="GLS22686.1"/>
    <property type="molecule type" value="Genomic_DNA"/>
</dbReference>
<evidence type="ECO:0000313" key="2">
    <source>
        <dbReference type="EMBL" id="GLS22686.1"/>
    </source>
</evidence>
<dbReference type="PROSITE" id="PS51257">
    <property type="entry name" value="PROKAR_LIPOPROTEIN"/>
    <property type="match status" value="1"/>
</dbReference>
<accession>A0ABQ6CWS9</accession>
<feature type="chain" id="PRO_5045554502" evidence="1">
    <location>
        <begin position="22"/>
        <end position="147"/>
    </location>
</feature>
<evidence type="ECO:0000256" key="1">
    <source>
        <dbReference type="SAM" id="SignalP"/>
    </source>
</evidence>
<evidence type="ECO:0000313" key="3">
    <source>
        <dbReference type="Proteomes" id="UP001156882"/>
    </source>
</evidence>
<reference evidence="3" key="1">
    <citation type="journal article" date="2019" name="Int. J. Syst. Evol. Microbiol.">
        <title>The Global Catalogue of Microorganisms (GCM) 10K type strain sequencing project: providing services to taxonomists for standard genome sequencing and annotation.</title>
        <authorList>
            <consortium name="The Broad Institute Genomics Platform"/>
            <consortium name="The Broad Institute Genome Sequencing Center for Infectious Disease"/>
            <person name="Wu L."/>
            <person name="Ma J."/>
        </authorList>
    </citation>
    <scope>NUCLEOTIDE SEQUENCE [LARGE SCALE GENOMIC DNA]</scope>
    <source>
        <strain evidence="3">NBRC 101365</strain>
    </source>
</reference>
<feature type="signal peptide" evidence="1">
    <location>
        <begin position="1"/>
        <end position="21"/>
    </location>
</feature>
<organism evidence="2 3">
    <name type="scientific">Labrys miyagiensis</name>
    <dbReference type="NCBI Taxonomy" id="346912"/>
    <lineage>
        <taxon>Bacteria</taxon>
        <taxon>Pseudomonadati</taxon>
        <taxon>Pseudomonadota</taxon>
        <taxon>Alphaproteobacteria</taxon>
        <taxon>Hyphomicrobiales</taxon>
        <taxon>Xanthobacteraceae</taxon>
        <taxon>Labrys</taxon>
    </lineage>
</organism>
<gene>
    <name evidence="2" type="ORF">GCM10007874_57060</name>
</gene>
<comment type="caution">
    <text evidence="2">The sequence shown here is derived from an EMBL/GenBank/DDBJ whole genome shotgun (WGS) entry which is preliminary data.</text>
</comment>